<dbReference type="Proteomes" id="UP000248987">
    <property type="component" value="Unassembled WGS sequence"/>
</dbReference>
<dbReference type="GO" id="GO:0030288">
    <property type="term" value="C:outer membrane-bounded periplasmic space"/>
    <property type="evidence" value="ECO:0007669"/>
    <property type="project" value="TreeGrafter"/>
</dbReference>
<dbReference type="Gene3D" id="3.90.226.10">
    <property type="entry name" value="2-enoyl-CoA Hydratase, Chain A, domain 1"/>
    <property type="match status" value="1"/>
</dbReference>
<dbReference type="PANTHER" id="PTHR32060">
    <property type="entry name" value="TAIL-SPECIFIC PROTEASE"/>
    <property type="match status" value="1"/>
</dbReference>
<evidence type="ECO:0000259" key="2">
    <source>
        <dbReference type="Pfam" id="PF18294"/>
    </source>
</evidence>
<keyword evidence="3" id="KW-0645">Protease</keyword>
<evidence type="ECO:0000259" key="1">
    <source>
        <dbReference type="Pfam" id="PF03572"/>
    </source>
</evidence>
<feature type="domain" description="Peptidase S41 N-terminal" evidence="2">
    <location>
        <begin position="37"/>
        <end position="99"/>
    </location>
</feature>
<evidence type="ECO:0000313" key="3">
    <source>
        <dbReference type="EMBL" id="RAJ27784.1"/>
    </source>
</evidence>
<gene>
    <name evidence="3" type="ORF">LX77_00358</name>
</gene>
<proteinExistence type="predicted"/>
<dbReference type="SUPFAM" id="SSF52096">
    <property type="entry name" value="ClpP/crotonase"/>
    <property type="match status" value="1"/>
</dbReference>
<reference evidence="3 4" key="1">
    <citation type="submission" date="2018-06" db="EMBL/GenBank/DDBJ databases">
        <title>Genomic Encyclopedia of Archaeal and Bacterial Type Strains, Phase II (KMG-II): from individual species to whole genera.</title>
        <authorList>
            <person name="Goeker M."/>
        </authorList>
    </citation>
    <scope>NUCLEOTIDE SEQUENCE [LARGE SCALE GENOMIC DNA]</scope>
    <source>
        <strain evidence="3 4">DSM 12408</strain>
    </source>
</reference>
<comment type="caution">
    <text evidence="3">The sequence shown here is derived from an EMBL/GenBank/DDBJ whole genome shotgun (WGS) entry which is preliminary data.</text>
</comment>
<dbReference type="Pfam" id="PF03572">
    <property type="entry name" value="Peptidase_S41"/>
    <property type="match status" value="1"/>
</dbReference>
<dbReference type="GO" id="GO:0006508">
    <property type="term" value="P:proteolysis"/>
    <property type="evidence" value="ECO:0007669"/>
    <property type="project" value="UniProtKB-KW"/>
</dbReference>
<dbReference type="RefSeq" id="WP_066436497.1">
    <property type="nucleotide sequence ID" value="NZ_LZRN01000034.1"/>
</dbReference>
<evidence type="ECO:0000313" key="4">
    <source>
        <dbReference type="Proteomes" id="UP000248987"/>
    </source>
</evidence>
<dbReference type="InterPro" id="IPR041613">
    <property type="entry name" value="Pept_S41_N"/>
</dbReference>
<dbReference type="Gene3D" id="3.30.750.170">
    <property type="match status" value="1"/>
</dbReference>
<keyword evidence="3" id="KW-0378">Hydrolase</keyword>
<protein>
    <submittedName>
        <fullName evidence="3">C-terminal processing protease CtpA/Prc</fullName>
    </submittedName>
</protein>
<dbReference type="InterPro" id="IPR029045">
    <property type="entry name" value="ClpP/crotonase-like_dom_sf"/>
</dbReference>
<sequence>MKILKIALIALVVFSLNTSCSKDKDDDPVVVAVIDNEINDFVWKAMNIFYLYKEQIPNLADDRFSSDEAYTAYLNGFSEPEELFESVIYQRELVDRFSFITPDYIALEQQFQGVFKSNGLEFNFYRQPQNPNAVFGLIRLVLNDSEASAAGVKRGQIFNAIGGVPMTVENFGALLSTDTYTLNFATYNTNGTAAPEDDRIESTSDKATLTKIPYNENPVYISKVLEVNGIKIGYLMYNSFTRTYDSQLNDAFGQFKTAGVQHLVLDLRYNGGGSVNTASLLGSMITGQFNGQVFSKLVYNENLQSENTLFNFKNNASEVGGTINSLNLDKVYVLTTDRTASASELIINSLSPYIDVVQIGDRTTGKSQASITLYDSPNFSRQNANPNHTYALQPLVALSTNKNDAPVDPTGLQSAVEQFRIRESVNNLGVLGEPSEPFLAKAIADITGSGRSFPSVDRNLIPLKDRVDIKILDNEMYIDLEDNSQLFQNLK</sequence>
<dbReference type="STRING" id="49280.A9996_14360"/>
<dbReference type="Gene3D" id="2.30.42.10">
    <property type="match status" value="1"/>
</dbReference>
<dbReference type="GO" id="GO:0007165">
    <property type="term" value="P:signal transduction"/>
    <property type="evidence" value="ECO:0007669"/>
    <property type="project" value="TreeGrafter"/>
</dbReference>
<dbReference type="EMBL" id="QLLQ01000001">
    <property type="protein sequence ID" value="RAJ27784.1"/>
    <property type="molecule type" value="Genomic_DNA"/>
</dbReference>
<dbReference type="OrthoDB" id="7168509at2"/>
<organism evidence="3 4">
    <name type="scientific">Gelidibacter algens</name>
    <dbReference type="NCBI Taxonomy" id="49280"/>
    <lineage>
        <taxon>Bacteria</taxon>
        <taxon>Pseudomonadati</taxon>
        <taxon>Bacteroidota</taxon>
        <taxon>Flavobacteriia</taxon>
        <taxon>Flavobacteriales</taxon>
        <taxon>Flavobacteriaceae</taxon>
        <taxon>Gelidibacter</taxon>
    </lineage>
</organism>
<dbReference type="PANTHER" id="PTHR32060:SF30">
    <property type="entry name" value="CARBOXY-TERMINAL PROCESSING PROTEASE CTPA"/>
    <property type="match status" value="1"/>
</dbReference>
<dbReference type="GO" id="GO:0004175">
    <property type="term" value="F:endopeptidase activity"/>
    <property type="evidence" value="ECO:0007669"/>
    <property type="project" value="TreeGrafter"/>
</dbReference>
<dbReference type="CDD" id="cd07561">
    <property type="entry name" value="Peptidase_S41_CPP_like"/>
    <property type="match status" value="1"/>
</dbReference>
<feature type="domain" description="Tail specific protease" evidence="1">
    <location>
        <begin position="231"/>
        <end position="368"/>
    </location>
</feature>
<accession>A0A1A7QZG2</accession>
<name>A0A1A7QZG2_9FLAO</name>
<dbReference type="GO" id="GO:0008236">
    <property type="term" value="F:serine-type peptidase activity"/>
    <property type="evidence" value="ECO:0007669"/>
    <property type="project" value="InterPro"/>
</dbReference>
<dbReference type="InterPro" id="IPR005151">
    <property type="entry name" value="Tail-specific_protease"/>
</dbReference>
<dbReference type="InterPro" id="IPR036034">
    <property type="entry name" value="PDZ_sf"/>
</dbReference>
<dbReference type="AlphaFoldDB" id="A0A1A7QZG2"/>
<dbReference type="Pfam" id="PF18294">
    <property type="entry name" value="Pept_S41_N"/>
    <property type="match status" value="1"/>
</dbReference>
<keyword evidence="4" id="KW-1185">Reference proteome</keyword>